<dbReference type="Pfam" id="PF01037">
    <property type="entry name" value="AsnC_trans_reg"/>
    <property type="match status" value="1"/>
</dbReference>
<keyword evidence="1" id="KW-0805">Transcription regulation</keyword>
<keyword evidence="3" id="KW-0804">Transcription</keyword>
<dbReference type="PRINTS" id="PR00033">
    <property type="entry name" value="HTHASNC"/>
</dbReference>
<sequence length="162" mass="17983">MDHQEQRGAAAVTPDETDLAILRLLSRDAGMGAAEIGRALDMTQPATWRRIKRLQDAGIIAGRRIELDNAALGFGVTVFLGIRLATKGRTSLEEFERAVTAIPEVQLVQHVLGQFDYRLRIVARDIADFERILRRRIMTLPGLGQVEANVMLSEERRPGPLG</sequence>
<feature type="domain" description="HTH asnC-type" evidence="4">
    <location>
        <begin position="14"/>
        <end position="75"/>
    </location>
</feature>
<dbReference type="GO" id="GO:0005829">
    <property type="term" value="C:cytosol"/>
    <property type="evidence" value="ECO:0007669"/>
    <property type="project" value="TreeGrafter"/>
</dbReference>
<dbReference type="Gene3D" id="3.30.70.920">
    <property type="match status" value="1"/>
</dbReference>
<dbReference type="GO" id="GO:0006355">
    <property type="term" value="P:regulation of DNA-templated transcription"/>
    <property type="evidence" value="ECO:0007669"/>
    <property type="project" value="UniProtKB-ARBA"/>
</dbReference>
<organism evidence="5 6">
    <name type="scientific">Paracoccus aurantiacus</name>
    <dbReference type="NCBI Taxonomy" id="2599412"/>
    <lineage>
        <taxon>Bacteria</taxon>
        <taxon>Pseudomonadati</taxon>
        <taxon>Pseudomonadota</taxon>
        <taxon>Alphaproteobacteria</taxon>
        <taxon>Rhodobacterales</taxon>
        <taxon>Paracoccaceae</taxon>
        <taxon>Paracoccus</taxon>
    </lineage>
</organism>
<dbReference type="InterPro" id="IPR019887">
    <property type="entry name" value="Tscrpt_reg_AsnC/Lrp_C"/>
</dbReference>
<dbReference type="SUPFAM" id="SSF46785">
    <property type="entry name" value="Winged helix' DNA-binding domain"/>
    <property type="match status" value="1"/>
</dbReference>
<evidence type="ECO:0000259" key="4">
    <source>
        <dbReference type="PROSITE" id="PS50956"/>
    </source>
</evidence>
<accession>A0A5C6S6X8</accession>
<dbReference type="SMART" id="SM00344">
    <property type="entry name" value="HTH_ASNC"/>
    <property type="match status" value="1"/>
</dbReference>
<dbReference type="Proteomes" id="UP000321562">
    <property type="component" value="Unassembled WGS sequence"/>
</dbReference>
<dbReference type="SUPFAM" id="SSF54909">
    <property type="entry name" value="Dimeric alpha+beta barrel"/>
    <property type="match status" value="1"/>
</dbReference>
<dbReference type="GO" id="GO:0043565">
    <property type="term" value="F:sequence-specific DNA binding"/>
    <property type="evidence" value="ECO:0007669"/>
    <property type="project" value="InterPro"/>
</dbReference>
<dbReference type="InterPro" id="IPR011008">
    <property type="entry name" value="Dimeric_a/b-barrel"/>
</dbReference>
<dbReference type="InterPro" id="IPR011991">
    <property type="entry name" value="ArsR-like_HTH"/>
</dbReference>
<dbReference type="AlphaFoldDB" id="A0A5C6S6X8"/>
<comment type="caution">
    <text evidence="5">The sequence shown here is derived from an EMBL/GenBank/DDBJ whole genome shotgun (WGS) entry which is preliminary data.</text>
</comment>
<evidence type="ECO:0000313" key="5">
    <source>
        <dbReference type="EMBL" id="TXB69394.1"/>
    </source>
</evidence>
<dbReference type="InterPro" id="IPR019888">
    <property type="entry name" value="Tscrpt_reg_AsnC-like"/>
</dbReference>
<keyword evidence="6" id="KW-1185">Reference proteome</keyword>
<protein>
    <submittedName>
        <fullName evidence="5">Lrp/AsnC family transcriptional regulator</fullName>
    </submittedName>
</protein>
<gene>
    <name evidence="5" type="ORF">FQV27_09880</name>
</gene>
<evidence type="ECO:0000256" key="3">
    <source>
        <dbReference type="ARBA" id="ARBA00023163"/>
    </source>
</evidence>
<dbReference type="EMBL" id="VOPL01000003">
    <property type="protein sequence ID" value="TXB69394.1"/>
    <property type="molecule type" value="Genomic_DNA"/>
</dbReference>
<dbReference type="OrthoDB" id="9813313at2"/>
<evidence type="ECO:0000313" key="6">
    <source>
        <dbReference type="Proteomes" id="UP000321562"/>
    </source>
</evidence>
<dbReference type="PANTHER" id="PTHR30154:SF34">
    <property type="entry name" value="TRANSCRIPTIONAL REGULATOR AZLB"/>
    <property type="match status" value="1"/>
</dbReference>
<dbReference type="PANTHER" id="PTHR30154">
    <property type="entry name" value="LEUCINE-RESPONSIVE REGULATORY PROTEIN"/>
    <property type="match status" value="1"/>
</dbReference>
<dbReference type="GO" id="GO:0043200">
    <property type="term" value="P:response to amino acid"/>
    <property type="evidence" value="ECO:0007669"/>
    <property type="project" value="TreeGrafter"/>
</dbReference>
<proteinExistence type="predicted"/>
<dbReference type="InterPro" id="IPR036388">
    <property type="entry name" value="WH-like_DNA-bd_sf"/>
</dbReference>
<keyword evidence="2" id="KW-0238">DNA-binding</keyword>
<dbReference type="Gene3D" id="1.10.10.10">
    <property type="entry name" value="Winged helix-like DNA-binding domain superfamily/Winged helix DNA-binding domain"/>
    <property type="match status" value="1"/>
</dbReference>
<dbReference type="InterPro" id="IPR036390">
    <property type="entry name" value="WH_DNA-bd_sf"/>
</dbReference>
<evidence type="ECO:0000256" key="1">
    <source>
        <dbReference type="ARBA" id="ARBA00023015"/>
    </source>
</evidence>
<evidence type="ECO:0000256" key="2">
    <source>
        <dbReference type="ARBA" id="ARBA00023125"/>
    </source>
</evidence>
<reference evidence="5 6" key="1">
    <citation type="submission" date="2019-08" db="EMBL/GenBank/DDBJ databases">
        <authorList>
            <person name="Ye J."/>
        </authorList>
    </citation>
    <scope>NUCLEOTIDE SEQUENCE [LARGE SCALE GENOMIC DNA]</scope>
    <source>
        <strain evidence="5 6">TK008</strain>
    </source>
</reference>
<dbReference type="CDD" id="cd00090">
    <property type="entry name" value="HTH_ARSR"/>
    <property type="match status" value="1"/>
</dbReference>
<name>A0A5C6S6X8_9RHOB</name>
<dbReference type="PROSITE" id="PS50956">
    <property type="entry name" value="HTH_ASNC_2"/>
    <property type="match status" value="1"/>
</dbReference>
<dbReference type="InterPro" id="IPR000485">
    <property type="entry name" value="AsnC-type_HTH_dom"/>
</dbReference>
<dbReference type="Pfam" id="PF13412">
    <property type="entry name" value="HTH_24"/>
    <property type="match status" value="1"/>
</dbReference>